<dbReference type="InterPro" id="IPR016187">
    <property type="entry name" value="CTDL_fold"/>
</dbReference>
<comment type="caution">
    <text evidence="2">The sequence shown here is derived from an EMBL/GenBank/DDBJ whole genome shotgun (WGS) entry which is preliminary data.</text>
</comment>
<dbReference type="EMBL" id="BTSX01000006">
    <property type="protein sequence ID" value="GMT03207.1"/>
    <property type="molecule type" value="Genomic_DNA"/>
</dbReference>
<evidence type="ECO:0008006" key="4">
    <source>
        <dbReference type="Google" id="ProtNLM"/>
    </source>
</evidence>
<dbReference type="InterPro" id="IPR016186">
    <property type="entry name" value="C-type_lectin-like/link_sf"/>
</dbReference>
<organism evidence="2 3">
    <name type="scientific">Pristionchus entomophagus</name>
    <dbReference type="NCBI Taxonomy" id="358040"/>
    <lineage>
        <taxon>Eukaryota</taxon>
        <taxon>Metazoa</taxon>
        <taxon>Ecdysozoa</taxon>
        <taxon>Nematoda</taxon>
        <taxon>Chromadorea</taxon>
        <taxon>Rhabditida</taxon>
        <taxon>Rhabditina</taxon>
        <taxon>Diplogasteromorpha</taxon>
        <taxon>Diplogasteroidea</taxon>
        <taxon>Neodiplogasteridae</taxon>
        <taxon>Pristionchus</taxon>
    </lineage>
</organism>
<keyword evidence="3" id="KW-1185">Reference proteome</keyword>
<dbReference type="PANTHER" id="PTHR22991">
    <property type="entry name" value="PROTEIN CBG13490"/>
    <property type="match status" value="1"/>
</dbReference>
<dbReference type="PANTHER" id="PTHR22991:SF40">
    <property type="entry name" value="PROTEIN CBG13490"/>
    <property type="match status" value="1"/>
</dbReference>
<sequence>DDDCYDFDAIINSDGLIENCMKVSSSSTVFEMAETECAANLSSLASIHSKQANDFIRRKSVSMGYSDGVLIGGSVSDDGTFSW</sequence>
<feature type="non-terminal residue" evidence="2">
    <location>
        <position position="83"/>
    </location>
</feature>
<feature type="non-terminal residue" evidence="2">
    <location>
        <position position="1"/>
    </location>
</feature>
<keyword evidence="1" id="KW-1015">Disulfide bond</keyword>
<evidence type="ECO:0000313" key="2">
    <source>
        <dbReference type="EMBL" id="GMT03207.1"/>
    </source>
</evidence>
<dbReference type="InterPro" id="IPR050976">
    <property type="entry name" value="Snaclec"/>
</dbReference>
<dbReference type="SUPFAM" id="SSF56436">
    <property type="entry name" value="C-type lectin-like"/>
    <property type="match status" value="1"/>
</dbReference>
<dbReference type="Proteomes" id="UP001432027">
    <property type="component" value="Unassembled WGS sequence"/>
</dbReference>
<dbReference type="CDD" id="cd00037">
    <property type="entry name" value="CLECT"/>
    <property type="match status" value="1"/>
</dbReference>
<proteinExistence type="predicted"/>
<accession>A0AAV5U9Z5</accession>
<reference evidence="2" key="1">
    <citation type="submission" date="2023-10" db="EMBL/GenBank/DDBJ databases">
        <title>Genome assembly of Pristionchus species.</title>
        <authorList>
            <person name="Yoshida K."/>
            <person name="Sommer R.J."/>
        </authorList>
    </citation>
    <scope>NUCLEOTIDE SEQUENCE</scope>
    <source>
        <strain evidence="2">RS0144</strain>
    </source>
</reference>
<protein>
    <recommendedName>
        <fullName evidence="4">C-type lectin domain-containing protein</fullName>
    </recommendedName>
</protein>
<evidence type="ECO:0000256" key="1">
    <source>
        <dbReference type="ARBA" id="ARBA00023157"/>
    </source>
</evidence>
<gene>
    <name evidence="2" type="ORF">PENTCL1PPCAC_25381</name>
</gene>
<dbReference type="Gene3D" id="3.10.100.10">
    <property type="entry name" value="Mannose-Binding Protein A, subunit A"/>
    <property type="match status" value="1"/>
</dbReference>
<name>A0AAV5U9Z5_9BILA</name>
<evidence type="ECO:0000313" key="3">
    <source>
        <dbReference type="Proteomes" id="UP001432027"/>
    </source>
</evidence>
<dbReference type="AlphaFoldDB" id="A0AAV5U9Z5"/>